<proteinExistence type="predicted"/>
<dbReference type="PANTHER" id="PTHR45138">
    <property type="entry name" value="REGULATORY COMPONENTS OF SENSORY TRANSDUCTION SYSTEM"/>
    <property type="match status" value="1"/>
</dbReference>
<dbReference type="SMART" id="SM00267">
    <property type="entry name" value="GGDEF"/>
    <property type="match status" value="1"/>
</dbReference>
<dbReference type="InterPro" id="IPR043128">
    <property type="entry name" value="Rev_trsase/Diguanyl_cyclase"/>
</dbReference>
<dbReference type="AlphaFoldDB" id="A0A4Q7DXA5"/>
<evidence type="ECO:0000313" key="3">
    <source>
        <dbReference type="Proteomes" id="UP000292818"/>
    </source>
</evidence>
<dbReference type="Pfam" id="PF00990">
    <property type="entry name" value="GGDEF"/>
    <property type="match status" value="1"/>
</dbReference>
<dbReference type="InterPro" id="IPR029787">
    <property type="entry name" value="Nucleotide_cyclase"/>
</dbReference>
<dbReference type="PANTHER" id="PTHR45138:SF9">
    <property type="entry name" value="DIGUANYLATE CYCLASE DGCM-RELATED"/>
    <property type="match status" value="1"/>
</dbReference>
<dbReference type="NCBIfam" id="TIGR00254">
    <property type="entry name" value="GGDEF"/>
    <property type="match status" value="1"/>
</dbReference>
<dbReference type="Proteomes" id="UP000292818">
    <property type="component" value="Unassembled WGS sequence"/>
</dbReference>
<dbReference type="CDD" id="cd01949">
    <property type="entry name" value="GGDEF"/>
    <property type="match status" value="1"/>
</dbReference>
<reference evidence="2 3" key="1">
    <citation type="submission" date="2019-01" db="EMBL/GenBank/DDBJ databases">
        <title>Colonization of the human gut by bovine bacteria present in Parmesan cheese.</title>
        <authorList>
            <person name="Lugli G.A."/>
            <person name="Milani C."/>
        </authorList>
    </citation>
    <scope>NUCLEOTIDE SEQUENCE [LARGE SCALE GENOMIC DNA]</scope>
    <source>
        <strain evidence="2 3">LDELB18P1</strain>
    </source>
</reference>
<dbReference type="Gene3D" id="3.30.70.270">
    <property type="match status" value="1"/>
</dbReference>
<dbReference type="InterPro" id="IPR000160">
    <property type="entry name" value="GGDEF_dom"/>
</dbReference>
<gene>
    <name evidence="2" type="ORF">LDELB18P1_0313</name>
</gene>
<dbReference type="RefSeq" id="WP_016395837.1">
    <property type="nucleotide sequence ID" value="NZ_SETJ01000015.1"/>
</dbReference>
<dbReference type="EMBL" id="SETJ01000015">
    <property type="protein sequence ID" value="RZM17212.1"/>
    <property type="molecule type" value="Genomic_DNA"/>
</dbReference>
<evidence type="ECO:0000313" key="2">
    <source>
        <dbReference type="EMBL" id="RZM17212.1"/>
    </source>
</evidence>
<protein>
    <submittedName>
        <fullName evidence="2">Diguanylate cyclase</fullName>
    </submittedName>
</protein>
<comment type="caution">
    <text evidence="2">The sequence shown here is derived from an EMBL/GenBank/DDBJ whole genome shotgun (WGS) entry which is preliminary data.</text>
</comment>
<dbReference type="InterPro" id="IPR050469">
    <property type="entry name" value="Diguanylate_Cyclase"/>
</dbReference>
<dbReference type="GO" id="GO:0052621">
    <property type="term" value="F:diguanylate cyclase activity"/>
    <property type="evidence" value="ECO:0007669"/>
    <property type="project" value="TreeGrafter"/>
</dbReference>
<sequence length="235" mass="27139">MQRERIASFLLFNKYKENQRELRVQANFDHLSGVMLRSTFMDLSQKAIEQPKCTDLFIGLVDIDYFKQINDNYGHRMGDLAIQRLSQCLEKELKVDYRDRADFVEKFDPAKDNVLARLGGDEFVFACHCPSEAACLEKMRDLQAAFAKEKIALDGQRLSQLRFSCGVIHYLNNLPNVDQLYQRADQLMYEVKKQGGGNVLLARSCFFPEKRLTLDKKLVYFKYRLSLAGKVLSAA</sequence>
<organism evidence="2 3">
    <name type="scientific">Lactobacillus delbrueckii</name>
    <dbReference type="NCBI Taxonomy" id="1584"/>
    <lineage>
        <taxon>Bacteria</taxon>
        <taxon>Bacillati</taxon>
        <taxon>Bacillota</taxon>
        <taxon>Bacilli</taxon>
        <taxon>Lactobacillales</taxon>
        <taxon>Lactobacillaceae</taxon>
        <taxon>Lactobacillus</taxon>
    </lineage>
</organism>
<dbReference type="PROSITE" id="PS50887">
    <property type="entry name" value="GGDEF"/>
    <property type="match status" value="1"/>
</dbReference>
<accession>A0A4Q7DXA5</accession>
<name>A0A4Q7DXA5_9LACO</name>
<evidence type="ECO:0000259" key="1">
    <source>
        <dbReference type="PROSITE" id="PS50887"/>
    </source>
</evidence>
<feature type="domain" description="GGDEF" evidence="1">
    <location>
        <begin position="54"/>
        <end position="204"/>
    </location>
</feature>
<dbReference type="SUPFAM" id="SSF55073">
    <property type="entry name" value="Nucleotide cyclase"/>
    <property type="match status" value="1"/>
</dbReference>